<reference evidence="5" key="1">
    <citation type="journal article" date="2023" name="Nat. Commun.">
        <title>Diploid and tetraploid genomes of Acorus and the evolution of monocots.</title>
        <authorList>
            <person name="Ma L."/>
            <person name="Liu K.W."/>
            <person name="Li Z."/>
            <person name="Hsiao Y.Y."/>
            <person name="Qi Y."/>
            <person name="Fu T."/>
            <person name="Tang G.D."/>
            <person name="Zhang D."/>
            <person name="Sun W.H."/>
            <person name="Liu D.K."/>
            <person name="Li Y."/>
            <person name="Chen G.Z."/>
            <person name="Liu X.D."/>
            <person name="Liao X.Y."/>
            <person name="Jiang Y.T."/>
            <person name="Yu X."/>
            <person name="Hao Y."/>
            <person name="Huang J."/>
            <person name="Zhao X.W."/>
            <person name="Ke S."/>
            <person name="Chen Y.Y."/>
            <person name="Wu W.L."/>
            <person name="Hsu J.L."/>
            <person name="Lin Y.F."/>
            <person name="Huang M.D."/>
            <person name="Li C.Y."/>
            <person name="Huang L."/>
            <person name="Wang Z.W."/>
            <person name="Zhao X."/>
            <person name="Zhong W.Y."/>
            <person name="Peng D.H."/>
            <person name="Ahmad S."/>
            <person name="Lan S."/>
            <person name="Zhang J.S."/>
            <person name="Tsai W.C."/>
            <person name="Van de Peer Y."/>
            <person name="Liu Z.J."/>
        </authorList>
    </citation>
    <scope>NUCLEOTIDE SEQUENCE</scope>
    <source>
        <strain evidence="5">CP</strain>
    </source>
</reference>
<feature type="repeat" description="PPR" evidence="3">
    <location>
        <begin position="199"/>
        <end position="233"/>
    </location>
</feature>
<dbReference type="InterPro" id="IPR002885">
    <property type="entry name" value="PPR_rpt"/>
</dbReference>
<feature type="compositionally biased region" description="Basic and acidic residues" evidence="4">
    <location>
        <begin position="44"/>
        <end position="53"/>
    </location>
</feature>
<keyword evidence="2" id="KW-0677">Repeat</keyword>
<comment type="similarity">
    <text evidence="1">Belongs to the PPR family. P subfamily.</text>
</comment>
<dbReference type="PANTHER" id="PTHR46128">
    <property type="entry name" value="MITOCHONDRIAL GROUP I INTRON SPLICING FACTOR CCM1"/>
    <property type="match status" value="1"/>
</dbReference>
<keyword evidence="6" id="KW-1185">Reference proteome</keyword>
<proteinExistence type="inferred from homology"/>
<dbReference type="PROSITE" id="PS51375">
    <property type="entry name" value="PPR"/>
    <property type="match status" value="8"/>
</dbReference>
<evidence type="ECO:0000256" key="4">
    <source>
        <dbReference type="SAM" id="MobiDB-lite"/>
    </source>
</evidence>
<evidence type="ECO:0000256" key="3">
    <source>
        <dbReference type="PROSITE-ProRule" id="PRU00708"/>
    </source>
</evidence>
<feature type="repeat" description="PPR" evidence="3">
    <location>
        <begin position="410"/>
        <end position="444"/>
    </location>
</feature>
<dbReference type="Pfam" id="PF01535">
    <property type="entry name" value="PPR"/>
    <property type="match status" value="2"/>
</dbReference>
<dbReference type="Proteomes" id="UP001180020">
    <property type="component" value="Unassembled WGS sequence"/>
</dbReference>
<dbReference type="InterPro" id="IPR050872">
    <property type="entry name" value="PPR_P_subfamily"/>
</dbReference>
<reference evidence="5" key="2">
    <citation type="submission" date="2023-06" db="EMBL/GenBank/DDBJ databases">
        <authorList>
            <person name="Ma L."/>
            <person name="Liu K.-W."/>
            <person name="Li Z."/>
            <person name="Hsiao Y.-Y."/>
            <person name="Qi Y."/>
            <person name="Fu T."/>
            <person name="Tang G."/>
            <person name="Zhang D."/>
            <person name="Sun W.-H."/>
            <person name="Liu D.-K."/>
            <person name="Li Y."/>
            <person name="Chen G.-Z."/>
            <person name="Liu X.-D."/>
            <person name="Liao X.-Y."/>
            <person name="Jiang Y.-T."/>
            <person name="Yu X."/>
            <person name="Hao Y."/>
            <person name="Huang J."/>
            <person name="Zhao X.-W."/>
            <person name="Ke S."/>
            <person name="Chen Y.-Y."/>
            <person name="Wu W.-L."/>
            <person name="Hsu J.-L."/>
            <person name="Lin Y.-F."/>
            <person name="Huang M.-D."/>
            <person name="Li C.-Y."/>
            <person name="Huang L."/>
            <person name="Wang Z.-W."/>
            <person name="Zhao X."/>
            <person name="Zhong W.-Y."/>
            <person name="Peng D.-H."/>
            <person name="Ahmad S."/>
            <person name="Lan S."/>
            <person name="Zhang J.-S."/>
            <person name="Tsai W.-C."/>
            <person name="Van De Peer Y."/>
            <person name="Liu Z.-J."/>
        </authorList>
    </citation>
    <scope>NUCLEOTIDE SEQUENCE</scope>
    <source>
        <strain evidence="5">CP</strain>
        <tissue evidence="5">Leaves</tissue>
    </source>
</reference>
<name>A0AAV9CDF1_ACOCL</name>
<dbReference type="AlphaFoldDB" id="A0AAV9CDF1"/>
<protein>
    <submittedName>
        <fullName evidence="5">Pentatricopeptide repeat-containing protein</fullName>
    </submittedName>
</protein>
<evidence type="ECO:0000313" key="5">
    <source>
        <dbReference type="EMBL" id="KAK1286298.1"/>
    </source>
</evidence>
<feature type="repeat" description="PPR" evidence="3">
    <location>
        <begin position="305"/>
        <end position="339"/>
    </location>
</feature>
<feature type="repeat" description="PPR" evidence="3">
    <location>
        <begin position="375"/>
        <end position="409"/>
    </location>
</feature>
<gene>
    <name evidence="5" type="ORF">QJS10_CPB20g01678</name>
</gene>
<sequence>MDLLLHRPPFQTLASPTSPLLREPSKGSKQRVFPLTVSAKARRRDSPSSGDREKHKKQPKRELSRILRTEAAVRGVERKADAAPTLQSSRLWPKSVLESLDEAISAGRWESALRIFRLLRKQHWYQPRCQTYTKLLILLGKHKQPAHASSLFRTMLSDGLVPTIDVYTSLVGAYGLSGMFDEAFHTVNEMRSVSDCKPDVYTYTVLVNSCCKLGRFDLIDTVLTEMSYYGIECSVVTYNAIIDGYGKAGMLEKMEGALSDMVESGSCLPDVYTLNSIVWAYGNKGRIDEMERWYEEFQHMGVEPDIKTFNILIRSYGKVGMYVKMGSVLEFMKRRFFSPTIVTFNIIIETFGKAGNIGKMEHFFELMKSRGMKPNSVTYCSLVSGYSKAALLNKIPSILRQVENSDLVPDTAFFNCIISAYGHAGELKLMEDMFLVMKEKQCKPDSITFASMAQAYNSQGLIDIAQELENEMLKKEDKIQKLV</sequence>
<feature type="repeat" description="PPR" evidence="3">
    <location>
        <begin position="340"/>
        <end position="374"/>
    </location>
</feature>
<dbReference type="Gene3D" id="1.25.40.10">
    <property type="entry name" value="Tetratricopeptide repeat domain"/>
    <property type="match status" value="3"/>
</dbReference>
<dbReference type="PANTHER" id="PTHR46128:SF167">
    <property type="entry name" value="PENTACOTRIPEPTIDE-REPEAT REGION OF PRORP DOMAIN-CONTAINING PROTEIN"/>
    <property type="match status" value="1"/>
</dbReference>
<comment type="caution">
    <text evidence="5">The sequence shown here is derived from an EMBL/GenBank/DDBJ whole genome shotgun (WGS) entry which is preliminary data.</text>
</comment>
<feature type="repeat" description="PPR" evidence="3">
    <location>
        <begin position="270"/>
        <end position="304"/>
    </location>
</feature>
<feature type="region of interest" description="Disordered" evidence="4">
    <location>
        <begin position="1"/>
        <end position="64"/>
    </location>
</feature>
<feature type="repeat" description="PPR" evidence="3">
    <location>
        <begin position="128"/>
        <end position="162"/>
    </location>
</feature>
<accession>A0AAV9CDF1</accession>
<feature type="repeat" description="PPR" evidence="3">
    <location>
        <begin position="234"/>
        <end position="268"/>
    </location>
</feature>
<evidence type="ECO:0000256" key="2">
    <source>
        <dbReference type="ARBA" id="ARBA00022737"/>
    </source>
</evidence>
<organism evidence="5 6">
    <name type="scientific">Acorus calamus</name>
    <name type="common">Sweet flag</name>
    <dbReference type="NCBI Taxonomy" id="4465"/>
    <lineage>
        <taxon>Eukaryota</taxon>
        <taxon>Viridiplantae</taxon>
        <taxon>Streptophyta</taxon>
        <taxon>Embryophyta</taxon>
        <taxon>Tracheophyta</taxon>
        <taxon>Spermatophyta</taxon>
        <taxon>Magnoliopsida</taxon>
        <taxon>Liliopsida</taxon>
        <taxon>Acoraceae</taxon>
        <taxon>Acorus</taxon>
    </lineage>
</organism>
<dbReference type="InterPro" id="IPR011990">
    <property type="entry name" value="TPR-like_helical_dom_sf"/>
</dbReference>
<dbReference type="NCBIfam" id="TIGR00756">
    <property type="entry name" value="PPR"/>
    <property type="match status" value="8"/>
</dbReference>
<dbReference type="EMBL" id="JAUJYO010000020">
    <property type="protein sequence ID" value="KAK1286298.1"/>
    <property type="molecule type" value="Genomic_DNA"/>
</dbReference>
<dbReference type="Pfam" id="PF13041">
    <property type="entry name" value="PPR_2"/>
    <property type="match status" value="4"/>
</dbReference>
<evidence type="ECO:0000313" key="6">
    <source>
        <dbReference type="Proteomes" id="UP001180020"/>
    </source>
</evidence>
<evidence type="ECO:0000256" key="1">
    <source>
        <dbReference type="ARBA" id="ARBA00007626"/>
    </source>
</evidence>